<organism evidence="2 3">
    <name type="scientific">Streptomyces aurantiogriseus</name>
    <dbReference type="NCBI Taxonomy" id="66870"/>
    <lineage>
        <taxon>Bacteria</taxon>
        <taxon>Bacillati</taxon>
        <taxon>Actinomycetota</taxon>
        <taxon>Actinomycetes</taxon>
        <taxon>Kitasatosporales</taxon>
        <taxon>Streptomycetaceae</taxon>
        <taxon>Streptomyces</taxon>
    </lineage>
</organism>
<feature type="region of interest" description="Disordered" evidence="1">
    <location>
        <begin position="55"/>
        <end position="108"/>
    </location>
</feature>
<proteinExistence type="predicted"/>
<keyword evidence="3" id="KW-1185">Reference proteome</keyword>
<feature type="compositionally biased region" description="Basic and acidic residues" evidence="1">
    <location>
        <begin position="59"/>
        <end position="68"/>
    </location>
</feature>
<gene>
    <name evidence="2" type="ORF">GCM10010251_59270</name>
</gene>
<dbReference type="Proteomes" id="UP000658320">
    <property type="component" value="Unassembled WGS sequence"/>
</dbReference>
<accession>A0A918FFQ7</accession>
<comment type="caution">
    <text evidence="2">The sequence shown here is derived from an EMBL/GenBank/DDBJ whole genome shotgun (WGS) entry which is preliminary data.</text>
</comment>
<evidence type="ECO:0000256" key="1">
    <source>
        <dbReference type="SAM" id="MobiDB-lite"/>
    </source>
</evidence>
<name>A0A918FFQ7_9ACTN</name>
<reference evidence="2" key="2">
    <citation type="submission" date="2020-09" db="EMBL/GenBank/DDBJ databases">
        <authorList>
            <person name="Sun Q."/>
            <person name="Ohkuma M."/>
        </authorList>
    </citation>
    <scope>NUCLEOTIDE SEQUENCE</scope>
    <source>
        <strain evidence="2">JCM 4346</strain>
    </source>
</reference>
<dbReference type="EMBL" id="BMSX01000015">
    <property type="protein sequence ID" value="GGR35170.1"/>
    <property type="molecule type" value="Genomic_DNA"/>
</dbReference>
<reference evidence="2" key="1">
    <citation type="journal article" date="2014" name="Int. J. Syst. Evol. Microbiol.">
        <title>Complete genome sequence of Corynebacterium casei LMG S-19264T (=DSM 44701T), isolated from a smear-ripened cheese.</title>
        <authorList>
            <consortium name="US DOE Joint Genome Institute (JGI-PGF)"/>
            <person name="Walter F."/>
            <person name="Albersmeier A."/>
            <person name="Kalinowski J."/>
            <person name="Ruckert C."/>
        </authorList>
    </citation>
    <scope>NUCLEOTIDE SEQUENCE</scope>
    <source>
        <strain evidence="2">JCM 4346</strain>
    </source>
</reference>
<sequence length="108" mass="10924">MVGIAEAGASALVPGAAPRGFGTAPITTVAPGMPAIAVPKVPAGVPVGPHLVDRTVLGSRRERTERRGWHPATPGEKAALPAPAELRRVEPPRASRGGSFPVDQAAAL</sequence>
<dbReference type="AlphaFoldDB" id="A0A918FFQ7"/>
<evidence type="ECO:0000313" key="2">
    <source>
        <dbReference type="EMBL" id="GGR35170.1"/>
    </source>
</evidence>
<protein>
    <submittedName>
        <fullName evidence="2">Uncharacterized protein</fullName>
    </submittedName>
</protein>
<evidence type="ECO:0000313" key="3">
    <source>
        <dbReference type="Proteomes" id="UP000658320"/>
    </source>
</evidence>